<dbReference type="VEuPathDB" id="FungiDB:An05g00150"/>
<accession>A0AAJ8E196</accession>
<gene>
    <name evidence="1" type="ORF">An05g00150</name>
</gene>
<name>A0AAJ8E196_ASPNG</name>
<dbReference type="RefSeq" id="XP_059603708.1">
    <property type="nucleotide sequence ID" value="XM_059747830.1"/>
</dbReference>
<protein>
    <submittedName>
        <fullName evidence="1">Uncharacterized protein</fullName>
    </submittedName>
</protein>
<dbReference type="AlphaFoldDB" id="A0AAJ8E196"/>
<dbReference type="KEGG" id="ang:An05g00150"/>
<sequence>MSLQSNNPNKLGDLAVCRADAYSPSYREFSLRGHTTAGWESGFGNNRVLVLGRNSDKFLAAKEEWQRRHINLGKDNKSHFHSMRPRCHNQERTITSGENGLCGKLYWPPGTGHPALTTLINLTTPMRVMPLHPYIDGFWGYCRSKLGECLTRRVEQKAPKLETSTSMLSFLGTSSQSSGRPGTNSYCQARRGRLTLEMTWFSPATFGSISLHFTLSVPYSSPQNPACVTGLDRYQGDRASRPPWARRVLTAAPPRSIRQNSQVIAYFWLKFRYIMIPRFPVSARDDRAGA</sequence>
<reference evidence="1" key="1">
    <citation type="submission" date="2025-02" db="EMBL/GenBank/DDBJ databases">
        <authorList>
            <consortium name="NCBI Genome Project"/>
        </authorList>
    </citation>
    <scope>NUCLEOTIDE SEQUENCE</scope>
</reference>
<reference evidence="1" key="2">
    <citation type="submission" date="2025-08" db="UniProtKB">
        <authorList>
            <consortium name="RefSeq"/>
        </authorList>
    </citation>
    <scope>IDENTIFICATION</scope>
</reference>
<evidence type="ECO:0000313" key="1">
    <source>
        <dbReference type="RefSeq" id="XP_059603708.1"/>
    </source>
</evidence>
<dbReference type="GeneID" id="84591081"/>
<proteinExistence type="predicted"/>
<organism evidence="1">
    <name type="scientific">Aspergillus niger</name>
    <dbReference type="NCBI Taxonomy" id="5061"/>
    <lineage>
        <taxon>Eukaryota</taxon>
        <taxon>Fungi</taxon>
        <taxon>Dikarya</taxon>
        <taxon>Ascomycota</taxon>
        <taxon>Pezizomycotina</taxon>
        <taxon>Eurotiomycetes</taxon>
        <taxon>Eurotiomycetidae</taxon>
        <taxon>Eurotiales</taxon>
        <taxon>Aspergillaceae</taxon>
        <taxon>Aspergillus</taxon>
        <taxon>Aspergillus subgen. Circumdati</taxon>
    </lineage>
</organism>